<dbReference type="PANTHER" id="PTHR23389:SF6">
    <property type="entry name" value="REPLICATION FACTOR C SUBUNIT 1"/>
    <property type="match status" value="1"/>
</dbReference>
<protein>
    <recommendedName>
        <fullName evidence="2 7">Replication factor C large subunit</fullName>
        <shortName evidence="7">RFC large subunit</shortName>
    </recommendedName>
    <alternativeName>
        <fullName evidence="6 7">Clamp loader large subunit</fullName>
    </alternativeName>
</protein>
<dbReference type="EMBL" id="CP001398">
    <property type="protein sequence ID" value="ACS34565.1"/>
    <property type="molecule type" value="Genomic_DNA"/>
</dbReference>
<dbReference type="InterPro" id="IPR023935">
    <property type="entry name" value="Rep_factor-C_lsu"/>
</dbReference>
<comment type="subunit">
    <text evidence="7">Heteromultimer composed of small subunits (RfcS) and large subunits (RfcL).</text>
</comment>
<feature type="compositionally biased region" description="Basic and acidic residues" evidence="8">
    <location>
        <begin position="480"/>
        <end position="491"/>
    </location>
</feature>
<dbReference type="STRING" id="593117.TGAM_2063"/>
<feature type="domain" description="AAA+ ATPase" evidence="9">
    <location>
        <begin position="45"/>
        <end position="162"/>
    </location>
</feature>
<evidence type="ECO:0000256" key="6">
    <source>
        <dbReference type="ARBA" id="ARBA00032141"/>
    </source>
</evidence>
<evidence type="ECO:0000313" key="11">
    <source>
        <dbReference type="Proteomes" id="UP000001488"/>
    </source>
</evidence>
<dbReference type="InterPro" id="IPR003959">
    <property type="entry name" value="ATPase_AAA_core"/>
</dbReference>
<dbReference type="Pfam" id="PF21960">
    <property type="entry name" value="RCF1-5-like_lid"/>
    <property type="match status" value="1"/>
</dbReference>
<dbReference type="InterPro" id="IPR003593">
    <property type="entry name" value="AAA+_ATPase"/>
</dbReference>
<dbReference type="PaxDb" id="593117-TGAM_2063"/>
<evidence type="ECO:0000256" key="2">
    <source>
        <dbReference type="ARBA" id="ARBA00014793"/>
    </source>
</evidence>
<dbReference type="GO" id="GO:0006260">
    <property type="term" value="P:DNA replication"/>
    <property type="evidence" value="ECO:0007669"/>
    <property type="project" value="UniProtKB-UniRule"/>
</dbReference>
<feature type="compositionally biased region" description="Basic and acidic residues" evidence="8">
    <location>
        <begin position="426"/>
        <end position="439"/>
    </location>
</feature>
<keyword evidence="4 7" id="KW-0547">Nucleotide-binding</keyword>
<name>C5A2E6_THEGJ</name>
<comment type="similarity">
    <text evidence="1 7">Belongs to the activator 1 small subunits family. RfcL subfamily.</text>
</comment>
<dbReference type="PANTHER" id="PTHR23389">
    <property type="entry name" value="CHROMOSOME TRANSMISSION FIDELITY FACTOR 18"/>
    <property type="match status" value="1"/>
</dbReference>
<gene>
    <name evidence="7 10" type="primary">rfcL</name>
    <name evidence="10" type="ordered locus">TGAM_2063</name>
</gene>
<dbReference type="Proteomes" id="UP000001488">
    <property type="component" value="Chromosome"/>
</dbReference>
<dbReference type="AlphaFoldDB" id="C5A2E6"/>
<dbReference type="Pfam" id="PF00004">
    <property type="entry name" value="AAA"/>
    <property type="match status" value="1"/>
</dbReference>
<dbReference type="InterPro" id="IPR047854">
    <property type="entry name" value="RFC_lid"/>
</dbReference>
<feature type="compositionally biased region" description="Acidic residues" evidence="8">
    <location>
        <begin position="440"/>
        <end position="479"/>
    </location>
</feature>
<dbReference type="NCBIfam" id="NF003227">
    <property type="entry name" value="PRK04195.1-2"/>
    <property type="match status" value="1"/>
</dbReference>
<dbReference type="HOGENOM" id="CLU_027255_1_1_2"/>
<evidence type="ECO:0000256" key="1">
    <source>
        <dbReference type="ARBA" id="ARBA00006878"/>
    </source>
</evidence>
<evidence type="ECO:0000256" key="7">
    <source>
        <dbReference type="HAMAP-Rule" id="MF_01508"/>
    </source>
</evidence>
<dbReference type="GO" id="GO:0003689">
    <property type="term" value="F:DNA clamp loader activity"/>
    <property type="evidence" value="ECO:0007669"/>
    <property type="project" value="UniProtKB-UniRule"/>
</dbReference>
<evidence type="ECO:0000256" key="4">
    <source>
        <dbReference type="ARBA" id="ARBA00022741"/>
    </source>
</evidence>
<feature type="binding site" evidence="7">
    <location>
        <begin position="53"/>
        <end position="60"/>
    </location>
    <ligand>
        <name>ATP</name>
        <dbReference type="ChEBI" id="CHEBI:30616"/>
    </ligand>
</feature>
<dbReference type="SMART" id="SM00382">
    <property type="entry name" value="AAA"/>
    <property type="match status" value="1"/>
</dbReference>
<dbReference type="InterPro" id="IPR027417">
    <property type="entry name" value="P-loop_NTPase"/>
</dbReference>
<comment type="function">
    <text evidence="7">Part of the RFC clamp loader complex which loads the PCNA sliding clamp onto DNA.</text>
</comment>
<evidence type="ECO:0000256" key="8">
    <source>
        <dbReference type="SAM" id="MobiDB-lite"/>
    </source>
</evidence>
<dbReference type="NCBIfam" id="NF003229">
    <property type="entry name" value="PRK04195.1-5"/>
    <property type="match status" value="1"/>
</dbReference>
<evidence type="ECO:0000256" key="3">
    <source>
        <dbReference type="ARBA" id="ARBA00022705"/>
    </source>
</evidence>
<proteinExistence type="inferred from homology"/>
<sequence>MIAMTEVPWVEKYRPRKLSEIVNQEKAIEQVRAWVEAWLHGNPPKKKALILAGPPGVGKTTTVYALANEYGFEVIELNASDERTYEKIERYVQAAYTMDILGKRRKLIFLDEADNIEPSGAREIAKLIDRARNPIIMSANHYWEVPKEIRNRAQIVEYKRLTQRDIIKALVRILKREGKTVPKEILYEIAKRANGDLRAAINDLQTVVTGGVEDAKEVLAYRDVEKSVFQALAQVFATDNAKRAKIAVLGVDMFPDELLLWIDENVPYVYYKPEDIARAYEALSRADIYLGRAKRTGNYSLWKYATDMMTAGVAVAGVKKKGFVRIYPPKTIKLLTESKTERTLRDSIVKKVMKEMHMARLEALETLHYLRVIFESNPDLAAHFTVFLDLSEKEVEFLAGDSEKAKTIWGKAMNIEKKLKERGRLETSVREGLRKAKEKEEEEMESEGAEETGETEEVPQGEPEEGEELSEEELEEAEREIEPVGKKEKKPEKKKGKQATLFDFLKK</sequence>
<keyword evidence="3 7" id="KW-0235">DNA replication</keyword>
<dbReference type="Gene3D" id="3.40.50.300">
    <property type="entry name" value="P-loop containing nucleotide triphosphate hydrolases"/>
    <property type="match status" value="1"/>
</dbReference>
<evidence type="ECO:0000313" key="10">
    <source>
        <dbReference type="EMBL" id="ACS34565.1"/>
    </source>
</evidence>
<dbReference type="SUPFAM" id="SSF52540">
    <property type="entry name" value="P-loop containing nucleoside triphosphate hydrolases"/>
    <property type="match status" value="1"/>
</dbReference>
<dbReference type="KEGG" id="tga:TGAM_2063"/>
<keyword evidence="5 7" id="KW-0067">ATP-binding</keyword>
<feature type="region of interest" description="Disordered" evidence="8">
    <location>
        <begin position="426"/>
        <end position="507"/>
    </location>
</feature>
<evidence type="ECO:0000259" key="9">
    <source>
        <dbReference type="SMART" id="SM00382"/>
    </source>
</evidence>
<dbReference type="CDD" id="cd00009">
    <property type="entry name" value="AAA"/>
    <property type="match status" value="1"/>
</dbReference>
<reference evidence="10 11" key="1">
    <citation type="journal article" date="2007" name="Genome Biol.">
        <title>Genome analysis and genome-wide proteomics of Thermococcus gammatolerans, the most radioresistant organism known amongst the Archaea.</title>
        <authorList>
            <person name="Zivanovic Y."/>
            <person name="Armengaud J."/>
            <person name="Lagorce A."/>
            <person name="Leplat C."/>
            <person name="Guerin P."/>
            <person name="Dutertre M."/>
            <person name="Anthouard V."/>
            <person name="Forterre P."/>
            <person name="Wincker P."/>
            <person name="Confalonieri F."/>
        </authorList>
    </citation>
    <scope>NUCLEOTIDE SEQUENCE [LARGE SCALE GENOMIC DNA]</scope>
    <source>
        <strain evidence="11">DSM 15229 / JCM 11827 / EJ3</strain>
    </source>
</reference>
<accession>C5A2E6</accession>
<dbReference type="eggNOG" id="arCOG00470">
    <property type="taxonomic scope" value="Archaea"/>
</dbReference>
<keyword evidence="11" id="KW-1185">Reference proteome</keyword>
<dbReference type="PATRIC" id="fig|593117.10.peg.2072"/>
<dbReference type="GO" id="GO:0016887">
    <property type="term" value="F:ATP hydrolysis activity"/>
    <property type="evidence" value="ECO:0007669"/>
    <property type="project" value="InterPro"/>
</dbReference>
<evidence type="ECO:0000256" key="5">
    <source>
        <dbReference type="ARBA" id="ARBA00022840"/>
    </source>
</evidence>
<organism evidence="10 11">
    <name type="scientific">Thermococcus gammatolerans (strain DSM 15229 / JCM 11827 / EJ3)</name>
    <dbReference type="NCBI Taxonomy" id="593117"/>
    <lineage>
        <taxon>Archaea</taxon>
        <taxon>Methanobacteriati</taxon>
        <taxon>Methanobacteriota</taxon>
        <taxon>Thermococci</taxon>
        <taxon>Thermococcales</taxon>
        <taxon>Thermococcaceae</taxon>
        <taxon>Thermococcus</taxon>
    </lineage>
</organism>
<dbReference type="Gene3D" id="1.10.8.60">
    <property type="match status" value="1"/>
</dbReference>
<dbReference type="HAMAP" id="MF_01508">
    <property type="entry name" value="RfcL"/>
    <property type="match status" value="1"/>
</dbReference>
<dbReference type="CDD" id="cd18140">
    <property type="entry name" value="HLD_clamp_RFC"/>
    <property type="match status" value="1"/>
</dbReference>
<dbReference type="GO" id="GO:0005524">
    <property type="term" value="F:ATP binding"/>
    <property type="evidence" value="ECO:0007669"/>
    <property type="project" value="UniProtKB-UniRule"/>
</dbReference>